<comment type="caution">
    <text evidence="1">The sequence shown here is derived from an EMBL/GenBank/DDBJ whole genome shotgun (WGS) entry which is preliminary data.</text>
</comment>
<name>A0A2T8HFA7_9SPHI</name>
<sequence length="326" mass="37344">MKLNYFRLVLLFVLSTFFSLAIFSCKKDTTSALPLIEETFKDFTANSGMATHIKVTGTDWMVDYVKLEDQQINLLDSSGQALRLNGQDTAYAANGWLHMAKSTDGTALFLRLKENFEQTPRTVLIGLNSKGQKDEIKIIQHRGSSYRIIDRKFTELEEFRKKYTSDHECTPLQLMNNSSEMKSLPTEDVFKNVKHNSTFESNEYGAFDWLGSEQDSMLFMQELIVDGGSRWSPPVKYQNGTTQTFYLDENQSRTYLDVAPYRKTQLSGKMTYVERVCEYTFTIQNEESGHRFEVSGIWKQTLPLIPNIIIESNTPIVSTNVANNTN</sequence>
<dbReference type="AlphaFoldDB" id="A0A2T8HFA7"/>
<reference evidence="1 2" key="1">
    <citation type="submission" date="2018-04" db="EMBL/GenBank/DDBJ databases">
        <title>Sphingobacterium cortibacter sp. nov.</title>
        <authorList>
            <person name="Li Y."/>
        </authorList>
    </citation>
    <scope>NUCLEOTIDE SEQUENCE [LARGE SCALE GENOMIC DNA]</scope>
    <source>
        <strain evidence="1 2">2c-3</strain>
    </source>
</reference>
<dbReference type="RefSeq" id="WP_116776842.1">
    <property type="nucleotide sequence ID" value="NZ_QDKG01000007.1"/>
</dbReference>
<dbReference type="EMBL" id="QDKG01000007">
    <property type="protein sequence ID" value="PVH24094.1"/>
    <property type="molecule type" value="Genomic_DNA"/>
</dbReference>
<dbReference type="PROSITE" id="PS51257">
    <property type="entry name" value="PROKAR_LIPOPROTEIN"/>
    <property type="match status" value="1"/>
</dbReference>
<proteinExistence type="predicted"/>
<accession>A0A2T8HFA7</accession>
<keyword evidence="2" id="KW-1185">Reference proteome</keyword>
<protein>
    <submittedName>
        <fullName evidence="1">Uncharacterized protein</fullName>
    </submittedName>
</protein>
<dbReference type="OrthoDB" id="700068at2"/>
<gene>
    <name evidence="1" type="ORF">DC487_15255</name>
</gene>
<dbReference type="Proteomes" id="UP000245627">
    <property type="component" value="Unassembled WGS sequence"/>
</dbReference>
<evidence type="ECO:0000313" key="1">
    <source>
        <dbReference type="EMBL" id="PVH24094.1"/>
    </source>
</evidence>
<organism evidence="1 2">
    <name type="scientific">Sphingobacterium corticibacter</name>
    <dbReference type="NCBI Taxonomy" id="2171749"/>
    <lineage>
        <taxon>Bacteria</taxon>
        <taxon>Pseudomonadati</taxon>
        <taxon>Bacteroidota</taxon>
        <taxon>Sphingobacteriia</taxon>
        <taxon>Sphingobacteriales</taxon>
        <taxon>Sphingobacteriaceae</taxon>
        <taxon>Sphingobacterium</taxon>
    </lineage>
</organism>
<evidence type="ECO:0000313" key="2">
    <source>
        <dbReference type="Proteomes" id="UP000245627"/>
    </source>
</evidence>